<dbReference type="SUPFAM" id="SSF50978">
    <property type="entry name" value="WD40 repeat-like"/>
    <property type="match status" value="1"/>
</dbReference>
<keyword evidence="7" id="KW-1185">Reference proteome</keyword>
<dbReference type="InterPro" id="IPR001680">
    <property type="entry name" value="WD40_rpt"/>
</dbReference>
<sequence length="1171" mass="126314">MSESTSAPGPRSYRLVPWREPLSWSGPPIVWGTWGPVDGQPVLAMGDTDGGLRFSEFSAQEAHFPLLDYAMSELDRSETLWGIWSSEPERTGLITGGRDGWVREWRLGSRVQMEALETKSGLVTWGGWVVGGGGRFLATARDDGSVTLHPFGGGTQTNTFTEVHRAPVLWGVSATVDDQPYLATGGFDTGVRLFDVKYPGKGSRVLPAPHAGALGWGSWGTLDGQAVLAAGADDGQILLWYPFADREPERLQVDSGAVTWGAWGSADGRVILASAGEDGVVRFWDLADRSDLWKMPLLRTVTPEPSSLDTRTLLETRLVRAAGTVVWGRWIEIGGRGLVVTGDNAGRVRIWDPRSSSVLSEIDTGVRTRRAWGAFAVHDGVAVLATGGTDIVQFWELVGEEPVGATLPHYRSDTPTTVDELDRTGEARAIAELITARSARPPLAIGLFADWGEGKSHFLGLLQQQVEAVAKPGQTLTHGYVRQVRFNAWHYAETDLWASLVTELFAQLAAPTGSETEQRQQSRLAADLIAQRGLPERLAAAEARRDELRAALAEPAGLWDSLPEHQRAELRTLTGDSPEKVYAQAARAAAAMAGTGRVTWRLVRGMRLGTLLRLVALIALLMLAVVGVVWWLPPIGSLVAALGGVAAAIGVIREVRGFAAETRRRGSAAWKSALRYGEQQRQRLTAAAEAADAEVQTLREQMRDFTAAGQLAGLVARRDASDDYRSRLDIMSRIRQDFAHMAELLASAGSDVDAAGDSLPRIDRIAVYIDDLDRCPPARVVEMLEAVHLLLAADVFVVVVAVDPRWLLSAISAHYSDVLGDRPALGDDSAEDGPPHALDLDDESLWRSTPAQYLEKIFQVVLTLPPLDESGYRRMLRGLVGTRADQPTEIPAPTEATAAAAVLDPLMVPLVGTTGASPDDVANRADDVLRLPEPRTVERVDPFALDQDEIRLLDLVGPPHMISTPRQVKRLANSYGLLTTLRRDERARDLADQSSSGPAGQANGRPPGRSTERTAGGPPAHPVRQAASAAPAHPVDRADGGPPVYPYRCGLVLLSALVAYPALGPGLFAHLHRAAERAPRGSWADFLPGLVPQRDAAGWHNRDGLRLLPVEAAQWNSLAAALGQVTRAAKDSGLDLPEPLAAWAEWIVPVGRLSFPTGRVVSGLGRQRLPE</sequence>
<evidence type="ECO:0000256" key="2">
    <source>
        <dbReference type="SAM" id="Coils"/>
    </source>
</evidence>
<dbReference type="InterPro" id="IPR015943">
    <property type="entry name" value="WD40/YVTN_repeat-like_dom_sf"/>
</dbReference>
<keyword evidence="1" id="KW-0853">WD repeat</keyword>
<evidence type="ECO:0000256" key="4">
    <source>
        <dbReference type="SAM" id="Phobius"/>
    </source>
</evidence>
<feature type="repeat" description="WD" evidence="1">
    <location>
        <begin position="272"/>
        <end position="294"/>
    </location>
</feature>
<dbReference type="InterPro" id="IPR036322">
    <property type="entry name" value="WD40_repeat_dom_sf"/>
</dbReference>
<name>A0ABS2A870_9ACTN</name>
<feature type="domain" description="KAP NTPase" evidence="5">
    <location>
        <begin position="425"/>
        <end position="817"/>
    </location>
</feature>
<keyword evidence="4" id="KW-0812">Transmembrane</keyword>
<dbReference type="Proteomes" id="UP000632138">
    <property type="component" value="Unassembled WGS sequence"/>
</dbReference>
<dbReference type="EMBL" id="JAENHP010000003">
    <property type="protein sequence ID" value="MBM2616035.1"/>
    <property type="molecule type" value="Genomic_DNA"/>
</dbReference>
<dbReference type="RefSeq" id="WP_203375960.1">
    <property type="nucleotide sequence ID" value="NZ_JAENHP010000003.1"/>
</dbReference>
<protein>
    <recommendedName>
        <fullName evidence="5">KAP NTPase domain-containing protein</fullName>
    </recommendedName>
</protein>
<keyword evidence="4" id="KW-0472">Membrane</keyword>
<keyword evidence="4" id="KW-1133">Transmembrane helix</keyword>
<dbReference type="Gene3D" id="2.130.10.10">
    <property type="entry name" value="YVTN repeat-like/Quinoprotein amine dehydrogenase"/>
    <property type="match status" value="1"/>
</dbReference>
<feature type="region of interest" description="Disordered" evidence="3">
    <location>
        <begin position="983"/>
        <end position="1037"/>
    </location>
</feature>
<dbReference type="Pfam" id="PF07693">
    <property type="entry name" value="KAP_NTPase"/>
    <property type="match status" value="1"/>
</dbReference>
<dbReference type="InterPro" id="IPR052754">
    <property type="entry name" value="NTPase_KAP_P-loop"/>
</dbReference>
<comment type="caution">
    <text evidence="6">The sequence shown here is derived from an EMBL/GenBank/DDBJ whole genome shotgun (WGS) entry which is preliminary data.</text>
</comment>
<keyword evidence="2" id="KW-0175">Coiled coil</keyword>
<dbReference type="PROSITE" id="PS50082">
    <property type="entry name" value="WD_REPEATS_2"/>
    <property type="match status" value="1"/>
</dbReference>
<organism evidence="6 7">
    <name type="scientific">Paractinoplanes ovalisporus</name>
    <dbReference type="NCBI Taxonomy" id="2810368"/>
    <lineage>
        <taxon>Bacteria</taxon>
        <taxon>Bacillati</taxon>
        <taxon>Actinomycetota</taxon>
        <taxon>Actinomycetes</taxon>
        <taxon>Micromonosporales</taxon>
        <taxon>Micromonosporaceae</taxon>
        <taxon>Paractinoplanes</taxon>
    </lineage>
</organism>
<evidence type="ECO:0000313" key="7">
    <source>
        <dbReference type="Proteomes" id="UP000632138"/>
    </source>
</evidence>
<feature type="transmembrane region" description="Helical" evidence="4">
    <location>
        <begin position="611"/>
        <end position="632"/>
    </location>
</feature>
<reference evidence="6 7" key="1">
    <citation type="submission" date="2021-01" db="EMBL/GenBank/DDBJ databases">
        <title>Actinoplanes sp. nov. LDG1-06 isolated from lichen.</title>
        <authorList>
            <person name="Saeng-In P."/>
            <person name="Phongsopitanun W."/>
            <person name="Kanchanasin P."/>
            <person name="Yuki M."/>
            <person name="Kudo T."/>
            <person name="Ohkuma M."/>
            <person name="Tanasupawat S."/>
        </authorList>
    </citation>
    <scope>NUCLEOTIDE SEQUENCE [LARGE SCALE GENOMIC DNA]</scope>
    <source>
        <strain evidence="6 7">LDG1-06</strain>
    </source>
</reference>
<evidence type="ECO:0000259" key="5">
    <source>
        <dbReference type="Pfam" id="PF07693"/>
    </source>
</evidence>
<evidence type="ECO:0000256" key="3">
    <source>
        <dbReference type="SAM" id="MobiDB-lite"/>
    </source>
</evidence>
<evidence type="ECO:0000313" key="6">
    <source>
        <dbReference type="EMBL" id="MBM2616035.1"/>
    </source>
</evidence>
<gene>
    <name evidence="6" type="ORF">JIG36_10755</name>
</gene>
<feature type="coiled-coil region" evidence="2">
    <location>
        <begin position="681"/>
        <end position="708"/>
    </location>
</feature>
<dbReference type="PANTHER" id="PTHR22674">
    <property type="entry name" value="NTPASE, KAP FAMILY P-LOOP DOMAIN-CONTAINING 1"/>
    <property type="match status" value="1"/>
</dbReference>
<dbReference type="SMART" id="SM00320">
    <property type="entry name" value="WD40"/>
    <property type="match status" value="4"/>
</dbReference>
<dbReference type="PANTHER" id="PTHR22674:SF6">
    <property type="entry name" value="NTPASE KAP FAMILY P-LOOP DOMAIN-CONTAINING PROTEIN 1"/>
    <property type="match status" value="1"/>
</dbReference>
<proteinExistence type="predicted"/>
<accession>A0ABS2A870</accession>
<dbReference type="InterPro" id="IPR011646">
    <property type="entry name" value="KAP_P-loop"/>
</dbReference>
<evidence type="ECO:0000256" key="1">
    <source>
        <dbReference type="PROSITE-ProRule" id="PRU00221"/>
    </source>
</evidence>
<feature type="transmembrane region" description="Helical" evidence="4">
    <location>
        <begin position="638"/>
        <end position="655"/>
    </location>
</feature>